<reference evidence="1" key="2">
    <citation type="submission" date="2022-05" db="EMBL/GenBank/DDBJ databases">
        <authorList>
            <person name="Proctor A.L."/>
            <person name="Phillips G.J."/>
            <person name="Wannemuehler M.J."/>
        </authorList>
    </citation>
    <scope>NUCLEOTIDE SEQUENCE</scope>
    <source>
        <strain evidence="1">ASF457</strain>
    </source>
</reference>
<dbReference type="eggNOG" id="COG3210">
    <property type="taxonomic scope" value="Bacteria"/>
</dbReference>
<dbReference type="OrthoDB" id="1776524at2"/>
<dbReference type="PANTHER" id="PTHR12338">
    <property type="entry name" value="AUTOTRANSPORTER"/>
    <property type="match status" value="1"/>
</dbReference>
<dbReference type="EMBL" id="CP097562">
    <property type="protein sequence ID" value="USF23263.1"/>
    <property type="molecule type" value="Genomic_DNA"/>
</dbReference>
<organism evidence="1 2">
    <name type="scientific">Mucispirillum schaedleri ASF457</name>
    <dbReference type="NCBI Taxonomy" id="1379858"/>
    <lineage>
        <taxon>Bacteria</taxon>
        <taxon>Pseudomonadati</taxon>
        <taxon>Deferribacterota</taxon>
        <taxon>Deferribacteres</taxon>
        <taxon>Deferribacterales</taxon>
        <taxon>Mucispirillaceae</taxon>
        <taxon>Mucispirillum</taxon>
    </lineage>
</organism>
<reference evidence="1" key="1">
    <citation type="journal article" date="2014" name="Genome Announc.">
        <title>Draft genome sequences of the altered schaedler flora, a defined bacterial community from gnotobiotic mice.</title>
        <authorList>
            <person name="Wannemuehler M.J."/>
            <person name="Overstreet A.M."/>
            <person name="Ward D.V."/>
            <person name="Phillips G.J."/>
        </authorList>
    </citation>
    <scope>NUCLEOTIDE SEQUENCE</scope>
    <source>
        <strain evidence="1">ASF457</strain>
    </source>
</reference>
<gene>
    <name evidence="1" type="ORF">N508_000319</name>
</gene>
<evidence type="ECO:0000313" key="2">
    <source>
        <dbReference type="Proteomes" id="UP000017429"/>
    </source>
</evidence>
<dbReference type="InterPro" id="IPR050909">
    <property type="entry name" value="Bact_Autotransporter_VF"/>
</dbReference>
<dbReference type="Gene3D" id="2.160.20.10">
    <property type="entry name" value="Single-stranded right-handed beta-helix, Pectin lyase-like"/>
    <property type="match status" value="1"/>
</dbReference>
<dbReference type="SUPFAM" id="SSF51126">
    <property type="entry name" value="Pectin lyase-like"/>
    <property type="match status" value="1"/>
</dbReference>
<dbReference type="Proteomes" id="UP000017429">
    <property type="component" value="Chromosome"/>
</dbReference>
<dbReference type="InterPro" id="IPR012334">
    <property type="entry name" value="Pectin_lyas_fold"/>
</dbReference>
<evidence type="ECO:0000313" key="1">
    <source>
        <dbReference type="EMBL" id="USF23263.1"/>
    </source>
</evidence>
<dbReference type="Pfam" id="PF05860">
    <property type="entry name" value="TPS"/>
    <property type="match status" value="1"/>
</dbReference>
<sequence length="1178" mass="125113">MISKIKYYTAFILVFLFNIPVYAAPNGANVVYGDVNISQSGSNTVINQNTDKAIINWNSFDVNKGESVLFNQNSSSSIILNRVTSGLPTNIFGNISANGNVFILNQAGVLVGNGAQINTNSFLAGAASINDKDFLAGKHNFYGAQGNVINNGSIKVQDGGYAVLMGKKVENNGLISAKFGKIYLSSGETFRMDMSGNDLIGVAVEKGITDAYISNAGHIQSEGGTIVMTAKNASDVIRHAVNNTGIIDASSISYEGGKVILGAENGQIVNAGEINVSSQADKGGSVDINAANIINNGTIDANGLNGGIINMLSSDLLKINNSSIIQANSFGYGNGGSIKLISHKRAESYSGALIEATSVYGSGGFIELSGYDSLYAFSDFNTKSLYGVYGQFLLDPSNMFIGNYSNLSDDENNQVSSNGNTYIDIAWLNNMLNTSNMTLQTLQGNGSGDITLNAGVTLTGTNGLTLDAANNINLLGDINNLASLTLNAGGGITGNNSIIAGEITANALNKILLTKLDITGKSSYISSNGDVNLVGDNIGLITNIKGHNVSVEVTKTGSGISMDTSVTSDKAAVTGQEVVLKADGAVNISVDTKKLSAESINNSLDITNLNRNETVLDKYFGNQTSTYTQDTGIINLSYIPKNAIGQDLTIKSTYGTVKAVDRLDALKQYAGLKIDVNTIHFIENNSNLLTLDSSFLGNKKADKYIFETNGNINVDLGSMSKDLLQSGVELISRNGAITSISDISAMYFSANALNDINVTSYLLGGISLESASGSINYTHKAGPISIKALKALNGNINVNLVGTSGGSSIPGVTLPPDFNIGDLYIFGLESKNPVNITTQNANVISIAGNGATALTLNITNNNTNPYKLEISNNYNITLNTSNTQFSEIKLSSNNGNLYFPVTNNTLTAVDKIYLSANHINGDSKNLKLLAKDVYVNQKSGSNSFIIDAERADINGSELYITFVKDTQLADINKDDYAVSGGSINIMSDYDVIQQNKVYASNVNIAADSFTFDSIDSSVIHGNNISINAKGDISGYGKIIADKVYLSGSTISSASNLLVLADYGHFISTAVNKPANDILININSDDWFDNLKSYKFETYGNGLSYLNGKLVDYKIYDMVKNVYTRNLQPIENTNIDKVTGDDLIKGGRLQDTSELVTIEDNKTPKVNNITKKNKSIELK</sequence>
<reference evidence="1" key="3">
    <citation type="submission" date="2022-06" db="EMBL/GenBank/DDBJ databases">
        <title>Resources to Facilitate Use of the Altered Schaedler Flora (ASF) Mouse Model to Study Microbiome Function.</title>
        <authorList>
            <person name="Proctor A."/>
            <person name="Parvinroo S."/>
            <person name="Richie T."/>
            <person name="Jia X."/>
            <person name="Lee S.T.M."/>
            <person name="Karp P.D."/>
            <person name="Paley S."/>
            <person name="Kostic A.D."/>
            <person name="Pierre J.F."/>
            <person name="Wannemuehler M.J."/>
            <person name="Phillips G.J."/>
        </authorList>
    </citation>
    <scope>NUCLEOTIDE SEQUENCE</scope>
    <source>
        <strain evidence="1">ASF457</strain>
    </source>
</reference>
<dbReference type="InterPro" id="IPR011050">
    <property type="entry name" value="Pectin_lyase_fold/virulence"/>
</dbReference>
<accession>V2Q9E3</accession>
<dbReference type="AlphaFoldDB" id="V2Q9E3"/>
<dbReference type="KEGG" id="msch:N508_000319"/>
<dbReference type="SMART" id="SM00912">
    <property type="entry name" value="Haemagg_act"/>
    <property type="match status" value="1"/>
</dbReference>
<proteinExistence type="predicted"/>
<dbReference type="RefSeq" id="WP_023276331.1">
    <property type="nucleotide sequence ID" value="NZ_CP097562.1"/>
</dbReference>
<name>V2Q9E3_9BACT</name>
<keyword evidence="2" id="KW-1185">Reference proteome</keyword>
<dbReference type="PANTHER" id="PTHR12338:SF5">
    <property type="entry name" value="ANTIGEN 43-RELATED"/>
    <property type="match status" value="1"/>
</dbReference>
<dbReference type="NCBIfam" id="TIGR01901">
    <property type="entry name" value="adhes_NPXG"/>
    <property type="match status" value="1"/>
</dbReference>
<protein>
    <submittedName>
        <fullName evidence="1">Uncharacterized protein</fullName>
    </submittedName>
</protein>
<dbReference type="InterPro" id="IPR008638">
    <property type="entry name" value="FhaB/CdiA-like_TPS"/>
</dbReference>